<proteinExistence type="predicted"/>
<dbReference type="EMBL" id="AGNL01025219">
    <property type="protein sequence ID" value="EJK58439.1"/>
    <property type="molecule type" value="Genomic_DNA"/>
</dbReference>
<sequence>MPCHSAPTASSRRSMAKRWHWFPSLPFQQFQVLFNSLFKVLCIFPSRYLCAIGIPPIFSFRWNLPPTLSCNPKQLDSLKGYPWHKVLRQEREFHPLRFHFPTELASGLGRKHFSRPQFGAPEGCTDSHGELIPLHSPLLGESLLVSFPPLNYMLKFGG</sequence>
<reference evidence="1 2" key="1">
    <citation type="journal article" date="2012" name="Genome Biol.">
        <title>Genome and low-iron response of an oceanic diatom adapted to chronic iron limitation.</title>
        <authorList>
            <person name="Lommer M."/>
            <person name="Specht M."/>
            <person name="Roy A.S."/>
            <person name="Kraemer L."/>
            <person name="Andreson R."/>
            <person name="Gutowska M.A."/>
            <person name="Wolf J."/>
            <person name="Bergner S.V."/>
            <person name="Schilhabel M.B."/>
            <person name="Klostermeier U.C."/>
            <person name="Beiko R.G."/>
            <person name="Rosenstiel P."/>
            <person name="Hippler M."/>
            <person name="Laroche J."/>
        </authorList>
    </citation>
    <scope>NUCLEOTIDE SEQUENCE [LARGE SCALE GENOMIC DNA]</scope>
    <source>
        <strain evidence="1 2">CCMP1005</strain>
    </source>
</reference>
<dbReference type="Proteomes" id="UP000266841">
    <property type="component" value="Unassembled WGS sequence"/>
</dbReference>
<dbReference type="OrthoDB" id="90020at2759"/>
<name>K0S109_THAOC</name>
<evidence type="ECO:0000313" key="2">
    <source>
        <dbReference type="Proteomes" id="UP000266841"/>
    </source>
</evidence>
<evidence type="ECO:0000313" key="1">
    <source>
        <dbReference type="EMBL" id="EJK58439.1"/>
    </source>
</evidence>
<dbReference type="eggNOG" id="ENOG502SBAE">
    <property type="taxonomic scope" value="Eukaryota"/>
</dbReference>
<keyword evidence="2" id="KW-1185">Reference proteome</keyword>
<gene>
    <name evidence="1" type="ORF">THAOC_21441</name>
</gene>
<dbReference type="AlphaFoldDB" id="K0S109"/>
<protein>
    <submittedName>
        <fullName evidence="1">Uncharacterized protein</fullName>
    </submittedName>
</protein>
<organism evidence="1 2">
    <name type="scientific">Thalassiosira oceanica</name>
    <name type="common">Marine diatom</name>
    <dbReference type="NCBI Taxonomy" id="159749"/>
    <lineage>
        <taxon>Eukaryota</taxon>
        <taxon>Sar</taxon>
        <taxon>Stramenopiles</taxon>
        <taxon>Ochrophyta</taxon>
        <taxon>Bacillariophyta</taxon>
        <taxon>Coscinodiscophyceae</taxon>
        <taxon>Thalassiosirophycidae</taxon>
        <taxon>Thalassiosirales</taxon>
        <taxon>Thalassiosiraceae</taxon>
        <taxon>Thalassiosira</taxon>
    </lineage>
</organism>
<comment type="caution">
    <text evidence="1">The sequence shown here is derived from an EMBL/GenBank/DDBJ whole genome shotgun (WGS) entry which is preliminary data.</text>
</comment>
<dbReference type="OMA" id="DYNSEPY"/>
<accession>K0S109</accession>